<protein>
    <recommendedName>
        <fullName evidence="4">PilY1 beta-propeller domain-containing protein</fullName>
    </recommendedName>
</protein>
<organism evidence="5 6">
    <name type="scientific">Dissulfurirhabdus thermomarina</name>
    <dbReference type="NCBI Taxonomy" id="1765737"/>
    <lineage>
        <taxon>Bacteria</taxon>
        <taxon>Deltaproteobacteria</taxon>
        <taxon>Dissulfurirhabdaceae</taxon>
        <taxon>Dissulfurirhabdus</taxon>
    </lineage>
</organism>
<feature type="signal peptide" evidence="3">
    <location>
        <begin position="1"/>
        <end position="26"/>
    </location>
</feature>
<evidence type="ECO:0000256" key="2">
    <source>
        <dbReference type="ARBA" id="ARBA00022837"/>
    </source>
</evidence>
<dbReference type="InterPro" id="IPR008707">
    <property type="entry name" value="B-propeller_PilY1"/>
</dbReference>
<feature type="chain" id="PRO_5027029881" description="PilY1 beta-propeller domain-containing protein" evidence="3">
    <location>
        <begin position="27"/>
        <end position="1417"/>
    </location>
</feature>
<comment type="caution">
    <text evidence="5">The sequence shown here is derived from an EMBL/GenBank/DDBJ whole genome shotgun (WGS) entry which is preliminary data.</text>
</comment>
<sequence>MHKHNLAKYLLSIFLFLSFVSGTALAATCGDYTQDPIFVTYGTAPNVLLILDNSGSMNEFAYHEVPGCREGGTRAWTGYDEGKAYYGIFNPDRIYKYDNTHHYFYEVGDTVDDPSTPITERAVCLAANCTVRAFSGNWLNWWTMRRIDVAKKVLTGGRLAGDASEYVLIGTQKDRDDRRIFNDYASSDTPPSPNYVPPAKNVYYTPFRQGIYSYFTDSATRNPGGDAVPAFNVQGAVFDGPSDMTGATCIARTVDLSSNPIFENEAETDGTYFVAVKVPTRPQGVVQQLQDQVRFGYMRFNYGRGPAEGYGAGEDGGTVLHYVGDNTTVTTPQGDVVLDMIQTINNQQGTTWTPLAETLNEAMRYFKQKTPAYGTGHYTVSTTWDPYYFDGDYQECARSFILYVSDGEATQDSGVKSCTDPTDAQCVDATFQGDSGADLFDDIAFKIHREDLRPEATLPGNQTIDLYTVFCFDDSATAKDAMKRAARAGGFEDLDGDGQPYGNGLSACSGPLPHPTGCAEWDKDGDGVPDNYFEAQDGNQMAAAILGALTKILQQASSGTSSSVVAASRGGEGTIYQAIFYPRRQGVVGTTFHQVKWVGDVRALLLDKRGQIYEDTNQNQQLDPVDDRIIYYYDTAKEDTRVCVNGTIAANGTCRGKSKGLDEVHYLWSAADWLNNLPPGNVDLNRPLYDHNSRERYIFTWIDMDNDGVVDRGGACNEVIAFEKRYPTNKWNVDLPPSCFAANRGPVNLDFAAATLDEVNDIISWVRGEEGLPGMRSRMAWVDADKDGSLESEVPWRLGDVVHSSPMVVSRPAENYHLLYNDRTYAVFARQYRNRRYVIYFGGNDGMLHAVNGGFYNPAEGKYCQHINPAGKCENSSFELGAELWAYVPTNLLPHLKCLTQPDYRHKFYVDLRPRIFDVRIFPEDADHPYGWGTILVGGLRFGGGKIRYGELDLDQDGTPDYPADNRESISSYFVLDITNPEKPPVLLGEMTRTIGGNETDLGYSTVIPTMIPMKDGNETHWYLVLGSGPTAVNGTSTQRGRLAVFPLDRLTATPQGAFRVPDAPPSFMDEAGRFELPDNASFVSDPITIDLELRPDYKADAVYFGTVSGDFGSWGGKLYRLVTRDVNATTGQQRLTKPYEWAGLLSPMPNPVPLLDAGAPITAAPTVATDGRRFWVYFGTGRYFDPVLDKFDTSTQAFYGVMEPTTPAGGTHLTWETVSLNGTPGAAFGQRGLVRTDQILVESNSSAWLSDLSCKDGTTDCLPDLPSNSTLKVDTFAGLAGYVTGYRDGWYRLLTEPGERSLNQAALLRGALLYTTYQPTMDPCVTLGDNYIYGLYYQTGTPWYKPIFGPLYVDINRNVIERLKRKGLPTPPSLNSRGDKAFVQTDRGVILEIDMPNTPLEDQKSSRVNWREITDE</sequence>
<evidence type="ECO:0000313" key="6">
    <source>
        <dbReference type="Proteomes" id="UP000469346"/>
    </source>
</evidence>
<evidence type="ECO:0000259" key="4">
    <source>
        <dbReference type="Pfam" id="PF05567"/>
    </source>
</evidence>
<gene>
    <name evidence="5" type="ORF">G3N55_05835</name>
</gene>
<dbReference type="Pfam" id="PF05567">
    <property type="entry name" value="T4P_PilY1"/>
    <property type="match status" value="1"/>
</dbReference>
<name>A0A6N9TM59_DISTH</name>
<dbReference type="EMBL" id="JAAGRR010000050">
    <property type="protein sequence ID" value="NDY42362.1"/>
    <property type="molecule type" value="Genomic_DNA"/>
</dbReference>
<evidence type="ECO:0000256" key="1">
    <source>
        <dbReference type="ARBA" id="ARBA00022723"/>
    </source>
</evidence>
<evidence type="ECO:0000256" key="3">
    <source>
        <dbReference type="SAM" id="SignalP"/>
    </source>
</evidence>
<dbReference type="RefSeq" id="WP_163298501.1">
    <property type="nucleotide sequence ID" value="NZ_JAAGRR010000050.1"/>
</dbReference>
<dbReference type="Proteomes" id="UP000469346">
    <property type="component" value="Unassembled WGS sequence"/>
</dbReference>
<keyword evidence="6" id="KW-1185">Reference proteome</keyword>
<feature type="domain" description="PilY1 beta-propeller" evidence="4">
    <location>
        <begin position="798"/>
        <end position="1207"/>
    </location>
</feature>
<reference evidence="5 6" key="1">
    <citation type="submission" date="2020-02" db="EMBL/GenBank/DDBJ databases">
        <title>Comparative genomics of sulfur disproportionating microorganisms.</title>
        <authorList>
            <person name="Ward L.M."/>
            <person name="Bertran E."/>
            <person name="Johnston D.T."/>
        </authorList>
    </citation>
    <scope>NUCLEOTIDE SEQUENCE [LARGE SCALE GENOMIC DNA]</scope>
    <source>
        <strain evidence="5 6">DSM 100025</strain>
    </source>
</reference>
<evidence type="ECO:0000313" key="5">
    <source>
        <dbReference type="EMBL" id="NDY42362.1"/>
    </source>
</evidence>
<keyword evidence="2" id="KW-0106">Calcium</keyword>
<proteinExistence type="predicted"/>
<keyword evidence="1" id="KW-0479">Metal-binding</keyword>
<dbReference type="GO" id="GO:0046872">
    <property type="term" value="F:metal ion binding"/>
    <property type="evidence" value="ECO:0007669"/>
    <property type="project" value="UniProtKB-KW"/>
</dbReference>
<accession>A0A6N9TM59</accession>
<keyword evidence="3" id="KW-0732">Signal</keyword>